<feature type="compositionally biased region" description="Gly residues" evidence="1">
    <location>
        <begin position="105"/>
        <end position="115"/>
    </location>
</feature>
<keyword evidence="3" id="KW-1185">Reference proteome</keyword>
<evidence type="ECO:0000313" key="3">
    <source>
        <dbReference type="Proteomes" id="UP000635606"/>
    </source>
</evidence>
<dbReference type="EMBL" id="BOPH01000034">
    <property type="protein sequence ID" value="GIJ67891.1"/>
    <property type="molecule type" value="Genomic_DNA"/>
</dbReference>
<name>A0A8J3ZQG0_9ACTN</name>
<dbReference type="InterPro" id="IPR036689">
    <property type="entry name" value="ESAT-6-like_sf"/>
</dbReference>
<accession>A0A8J3ZQG0</accession>
<feature type="region of interest" description="Disordered" evidence="1">
    <location>
        <begin position="102"/>
        <end position="134"/>
    </location>
</feature>
<protein>
    <submittedName>
        <fullName evidence="2">Uncharacterized protein</fullName>
    </submittedName>
</protein>
<reference evidence="2" key="1">
    <citation type="submission" date="2021-01" db="EMBL/GenBank/DDBJ databases">
        <title>Whole genome shotgun sequence of Virgisporangium ochraceum NBRC 16418.</title>
        <authorList>
            <person name="Komaki H."/>
            <person name="Tamura T."/>
        </authorList>
    </citation>
    <scope>NUCLEOTIDE SEQUENCE</scope>
    <source>
        <strain evidence="2">NBRC 16418</strain>
    </source>
</reference>
<gene>
    <name evidence="2" type="ORF">Voc01_028080</name>
</gene>
<dbReference type="Proteomes" id="UP000635606">
    <property type="component" value="Unassembled WGS sequence"/>
</dbReference>
<organism evidence="2 3">
    <name type="scientific">Virgisporangium ochraceum</name>
    <dbReference type="NCBI Taxonomy" id="65505"/>
    <lineage>
        <taxon>Bacteria</taxon>
        <taxon>Bacillati</taxon>
        <taxon>Actinomycetota</taxon>
        <taxon>Actinomycetes</taxon>
        <taxon>Micromonosporales</taxon>
        <taxon>Micromonosporaceae</taxon>
        <taxon>Virgisporangium</taxon>
    </lineage>
</organism>
<dbReference type="SUPFAM" id="SSF140453">
    <property type="entry name" value="EsxAB dimer-like"/>
    <property type="match status" value="1"/>
</dbReference>
<dbReference type="Pfam" id="PF06013">
    <property type="entry name" value="WXG100"/>
    <property type="match status" value="1"/>
</dbReference>
<evidence type="ECO:0000313" key="2">
    <source>
        <dbReference type="EMBL" id="GIJ67891.1"/>
    </source>
</evidence>
<dbReference type="InterPro" id="IPR010310">
    <property type="entry name" value="T7SS_ESAT-6-like"/>
</dbReference>
<evidence type="ECO:0000256" key="1">
    <source>
        <dbReference type="SAM" id="MobiDB-lite"/>
    </source>
</evidence>
<dbReference type="AlphaFoldDB" id="A0A8J3ZQG0"/>
<proteinExistence type="predicted"/>
<comment type="caution">
    <text evidence="2">The sequence shown here is derived from an EMBL/GenBank/DDBJ whole genome shotgun (WGS) entry which is preliminary data.</text>
</comment>
<dbReference type="Gene3D" id="1.10.287.1060">
    <property type="entry name" value="ESAT-6-like"/>
    <property type="match status" value="1"/>
</dbReference>
<sequence length="134" mass="13770">MFSLGQPLGVTAAEVIRAADAADEAAADIRTKSQSLVNSMISRSAQFQGGAGNAFRKVLVEFVDDLNVQVLQKLEDLSNKTRTSANELFSRDDINAAELTAKGNNFGGSGPGGLADSGQSGHVKGGGVTASLES</sequence>